<dbReference type="SMART" id="SM00343">
    <property type="entry name" value="ZnF_C2HC"/>
    <property type="match status" value="4"/>
</dbReference>
<proteinExistence type="predicted"/>
<dbReference type="OrthoDB" id="427960at2759"/>
<dbReference type="SUPFAM" id="SSF57756">
    <property type="entry name" value="Retrovirus zinc finger-like domains"/>
    <property type="match status" value="2"/>
</dbReference>
<keyword evidence="1" id="KW-0863">Zinc-finger</keyword>
<feature type="compositionally biased region" description="Basic and acidic residues" evidence="2">
    <location>
        <begin position="28"/>
        <end position="38"/>
    </location>
</feature>
<dbReference type="InterPro" id="IPR001878">
    <property type="entry name" value="Znf_CCHC"/>
</dbReference>
<feature type="domain" description="CCHC-type" evidence="3">
    <location>
        <begin position="112"/>
        <end position="125"/>
    </location>
</feature>
<dbReference type="InterPro" id="IPR036875">
    <property type="entry name" value="Znf_CCHC_sf"/>
</dbReference>
<evidence type="ECO:0000256" key="2">
    <source>
        <dbReference type="SAM" id="MobiDB-lite"/>
    </source>
</evidence>
<dbReference type="EMBL" id="WJXA01000001">
    <property type="protein sequence ID" value="KAF7154443.1"/>
    <property type="molecule type" value="Genomic_DNA"/>
</dbReference>
<reference evidence="4" key="1">
    <citation type="submission" date="2019-11" db="EMBL/GenBank/DDBJ databases">
        <authorList>
            <person name="Liu Y."/>
            <person name="Hou J."/>
            <person name="Li T.-Q."/>
            <person name="Guan C.-H."/>
            <person name="Wu X."/>
            <person name="Wu H.-Z."/>
            <person name="Ling F."/>
            <person name="Zhang R."/>
            <person name="Shi X.-G."/>
            <person name="Ren J.-P."/>
            <person name="Chen E.-F."/>
            <person name="Sun J.-M."/>
        </authorList>
    </citation>
    <scope>NUCLEOTIDE SEQUENCE</scope>
    <source>
        <strain evidence="4">Adult_tree_wgs_1</strain>
        <tissue evidence="4">Leaves</tissue>
    </source>
</reference>
<feature type="domain" description="CCHC-type" evidence="3">
    <location>
        <begin position="153"/>
        <end position="168"/>
    </location>
</feature>
<dbReference type="AlphaFoldDB" id="A0A834HJG0"/>
<dbReference type="GO" id="GO:0008270">
    <property type="term" value="F:zinc ion binding"/>
    <property type="evidence" value="ECO:0007669"/>
    <property type="project" value="UniProtKB-KW"/>
</dbReference>
<organism evidence="4 5">
    <name type="scientific">Rhododendron simsii</name>
    <name type="common">Sims's rhododendron</name>
    <dbReference type="NCBI Taxonomy" id="118357"/>
    <lineage>
        <taxon>Eukaryota</taxon>
        <taxon>Viridiplantae</taxon>
        <taxon>Streptophyta</taxon>
        <taxon>Embryophyta</taxon>
        <taxon>Tracheophyta</taxon>
        <taxon>Spermatophyta</taxon>
        <taxon>Magnoliopsida</taxon>
        <taxon>eudicotyledons</taxon>
        <taxon>Gunneridae</taxon>
        <taxon>Pentapetalae</taxon>
        <taxon>asterids</taxon>
        <taxon>Ericales</taxon>
        <taxon>Ericaceae</taxon>
        <taxon>Ericoideae</taxon>
        <taxon>Rhodoreae</taxon>
        <taxon>Rhododendron</taxon>
    </lineage>
</organism>
<sequence length="474" mass="53130">MMKIVNKSTLKACTAGQLRDGASNEVAGDVRSKKNVGKEKKKKKKQMKKKKTKVVENPVKIFGVAKEEKVEASQSLEIAAANRVEISDNIVLRKLLRGPRYFDPQDSGWRTCYNCGEGGHTTANCSSVKRKKPCFVCGSLEHHAKQCKKRRNCFICKKGGHREKNCPEKHKWGSQTSKKCLKCGDFSHDMFSCKNNYFPDDLKDTDNTDWSSSMTMVVMSSSLRILHLIRKYNATFAIDLAIFVVLPLVIPAQENLLVTDVVGWAIPVWNAEGHMVSQLVWGHLVLASSVAKKDILHYNAQIQLRYISGFQQVNERNLDLATPTRKFRKENIETVGVRSVPSDSGKSQKRKRAQYEGGRFSTPSNSRRSGGWNTEYSGGLQHGYGQVPVWGVIPTYNAQVPGWGTPVIPTYNGNLIYTPMADGHASSSHLLRRAQELHFGPLASNISPIFHQNIYPGSTYGNFSGYGMRSNYYW</sequence>
<feature type="region of interest" description="Disordered" evidence="2">
    <location>
        <begin position="21"/>
        <end position="52"/>
    </location>
</feature>
<comment type="caution">
    <text evidence="4">The sequence shown here is derived from an EMBL/GenBank/DDBJ whole genome shotgun (WGS) entry which is preliminary data.</text>
</comment>
<dbReference type="Gene3D" id="4.10.60.10">
    <property type="entry name" value="Zinc finger, CCHC-type"/>
    <property type="match status" value="2"/>
</dbReference>
<keyword evidence="1" id="KW-0862">Zinc</keyword>
<accession>A0A834HJG0</accession>
<evidence type="ECO:0000259" key="3">
    <source>
        <dbReference type="PROSITE" id="PS50158"/>
    </source>
</evidence>
<feature type="compositionally biased region" description="Basic residues" evidence="2">
    <location>
        <begin position="39"/>
        <end position="52"/>
    </location>
</feature>
<feature type="region of interest" description="Disordered" evidence="2">
    <location>
        <begin position="338"/>
        <end position="374"/>
    </location>
</feature>
<evidence type="ECO:0000256" key="1">
    <source>
        <dbReference type="PROSITE-ProRule" id="PRU00047"/>
    </source>
</evidence>
<dbReference type="GO" id="GO:0003676">
    <property type="term" value="F:nucleic acid binding"/>
    <property type="evidence" value="ECO:0007669"/>
    <property type="project" value="InterPro"/>
</dbReference>
<protein>
    <recommendedName>
        <fullName evidence="3">CCHC-type domain-containing protein</fullName>
    </recommendedName>
</protein>
<name>A0A834HJG0_RHOSS</name>
<keyword evidence="5" id="KW-1185">Reference proteome</keyword>
<keyword evidence="1" id="KW-0479">Metal-binding</keyword>
<gene>
    <name evidence="4" type="ORF">RHSIM_Rhsim01G0198100</name>
</gene>
<dbReference type="Proteomes" id="UP000626092">
    <property type="component" value="Unassembled WGS sequence"/>
</dbReference>
<feature type="compositionally biased region" description="Polar residues" evidence="2">
    <location>
        <begin position="361"/>
        <end position="374"/>
    </location>
</feature>
<dbReference type="PANTHER" id="PTHR46978:SF1">
    <property type="entry name" value="ZINC KNUCKLE (CCHC-TYPE) FAMILY PROTEIN"/>
    <property type="match status" value="1"/>
</dbReference>
<dbReference type="PROSITE" id="PS50158">
    <property type="entry name" value="ZF_CCHC"/>
    <property type="match status" value="2"/>
</dbReference>
<dbReference type="PANTHER" id="PTHR46978">
    <property type="entry name" value="ZINC KNUCKLE (CCHC-TYPE) FAMILY PROTEIN"/>
    <property type="match status" value="1"/>
</dbReference>
<evidence type="ECO:0000313" key="5">
    <source>
        <dbReference type="Proteomes" id="UP000626092"/>
    </source>
</evidence>
<dbReference type="Pfam" id="PF00098">
    <property type="entry name" value="zf-CCHC"/>
    <property type="match status" value="2"/>
</dbReference>
<evidence type="ECO:0000313" key="4">
    <source>
        <dbReference type="EMBL" id="KAF7154443.1"/>
    </source>
</evidence>